<sequence>MSENIRILRLSDRQEVPATLTRISQKNVDDFETFWKPRILAKNQGDEYWDWQYKSRTYLSRGNYEAYAIEYEKITQGMMLIETENHRSWFDPEVRLVYVATLETAPWNRFSFQPDPMLQRIGSNLLRFAKFRSQQLGYKGLVGLHSLPRAESFYEKLNMNNCGKDPDKDNLTYFEWYKSGERQ</sequence>
<keyword evidence="2" id="KW-1185">Reference proteome</keyword>
<dbReference type="RefSeq" id="WP_323263207.1">
    <property type="nucleotide sequence ID" value="NZ_JAYGIE010000110.1"/>
</dbReference>
<protein>
    <submittedName>
        <fullName evidence="1">GNAT family N-acetyltransferase</fullName>
    </submittedName>
</protein>
<dbReference type="SUPFAM" id="SSF55729">
    <property type="entry name" value="Acyl-CoA N-acyltransferases (Nat)"/>
    <property type="match status" value="1"/>
</dbReference>
<accession>A0ABU5TP59</accession>
<evidence type="ECO:0000313" key="2">
    <source>
        <dbReference type="Proteomes" id="UP001301388"/>
    </source>
</evidence>
<gene>
    <name evidence="1" type="ORF">VB774_21060</name>
</gene>
<dbReference type="EMBL" id="JAYGIE010000110">
    <property type="protein sequence ID" value="MEA5480127.1"/>
    <property type="molecule type" value="Genomic_DNA"/>
</dbReference>
<name>A0ABU5TP59_9CYAN</name>
<proteinExistence type="predicted"/>
<reference evidence="1 2" key="1">
    <citation type="submission" date="2023-12" db="EMBL/GenBank/DDBJ databases">
        <title>Baltic Sea Cyanobacteria.</title>
        <authorList>
            <person name="Delbaje E."/>
            <person name="Fewer D.P."/>
            <person name="Shishido T.K."/>
        </authorList>
    </citation>
    <scope>NUCLEOTIDE SEQUENCE [LARGE SCALE GENOMIC DNA]</scope>
    <source>
        <strain evidence="1 2">UHCC 0370</strain>
    </source>
</reference>
<organism evidence="1 2">
    <name type="scientific">Pseudanabaena galeata UHCC 0370</name>
    <dbReference type="NCBI Taxonomy" id="3110310"/>
    <lineage>
        <taxon>Bacteria</taxon>
        <taxon>Bacillati</taxon>
        <taxon>Cyanobacteriota</taxon>
        <taxon>Cyanophyceae</taxon>
        <taxon>Pseudanabaenales</taxon>
        <taxon>Pseudanabaenaceae</taxon>
        <taxon>Pseudanabaena</taxon>
    </lineage>
</organism>
<dbReference type="InterPro" id="IPR016181">
    <property type="entry name" value="Acyl_CoA_acyltransferase"/>
</dbReference>
<dbReference type="Proteomes" id="UP001301388">
    <property type="component" value="Unassembled WGS sequence"/>
</dbReference>
<comment type="caution">
    <text evidence="1">The sequence shown here is derived from an EMBL/GenBank/DDBJ whole genome shotgun (WGS) entry which is preliminary data.</text>
</comment>
<evidence type="ECO:0000313" key="1">
    <source>
        <dbReference type="EMBL" id="MEA5480127.1"/>
    </source>
</evidence>